<feature type="compositionally biased region" description="Basic and acidic residues" evidence="1">
    <location>
        <begin position="103"/>
        <end position="113"/>
    </location>
</feature>
<dbReference type="AlphaFoldDB" id="U6KFH6"/>
<evidence type="ECO:0000256" key="2">
    <source>
        <dbReference type="SAM" id="Phobius"/>
    </source>
</evidence>
<dbReference type="GeneID" id="60404705"/>
<keyword evidence="2" id="KW-0472">Membrane</keyword>
<dbReference type="Proteomes" id="UP000030744">
    <property type="component" value="Unassembled WGS sequence"/>
</dbReference>
<protein>
    <submittedName>
        <fullName evidence="3">Uncharacterized protein</fullName>
    </submittedName>
</protein>
<name>U6KFH6_9EIME</name>
<dbReference type="VEuPathDB" id="ToxoDB:EMH_0096040"/>
<keyword evidence="4" id="KW-1185">Reference proteome</keyword>
<accession>U6KFH6</accession>
<proteinExistence type="predicted"/>
<reference evidence="3" key="2">
    <citation type="submission" date="2013-10" db="EMBL/GenBank/DDBJ databases">
        <authorList>
            <person name="Aslett M."/>
        </authorList>
    </citation>
    <scope>NUCLEOTIDE SEQUENCE [LARGE SCALE GENOMIC DNA]</scope>
    <source>
        <strain evidence="3">Houghton</strain>
    </source>
</reference>
<feature type="compositionally biased region" description="Polar residues" evidence="1">
    <location>
        <begin position="77"/>
        <end position="86"/>
    </location>
</feature>
<keyword evidence="2" id="KW-1133">Transmembrane helix</keyword>
<evidence type="ECO:0000256" key="1">
    <source>
        <dbReference type="SAM" id="MobiDB-lite"/>
    </source>
</evidence>
<dbReference type="EMBL" id="HG736862">
    <property type="protein sequence ID" value="CDJ36785.1"/>
    <property type="molecule type" value="Genomic_DNA"/>
</dbReference>
<evidence type="ECO:0000313" key="4">
    <source>
        <dbReference type="Proteomes" id="UP000030744"/>
    </source>
</evidence>
<dbReference type="RefSeq" id="XP_037879073.1">
    <property type="nucleotide sequence ID" value="XM_038023219.1"/>
</dbReference>
<gene>
    <name evidence="3" type="ORF">EMH_0096040</name>
</gene>
<sequence length="331" mass="35331">MGNMEAALDVDEDGTVEPFAKGIDLGSAVGIGGKRLNSRSSSRFIAAIVAIAATIFLIYQCALHIETTKLRNISSRRLSDQPNNCRGTAGGSEDATHLQQRAQEQHGASDSDGRGGATGILGDNLQHLSLLADIDPPPYEASGYRGPDEGIGQVSGPHDRDPPPYGQGDAGEEAGHSHGPAHGPSPPAGAEGGGETSEESGSSQDHPLGPPPPYEPPDPRRFPQGFPHGVPYTHPRTSHRILGDFHRGSRTGSHTHPRKSLHLLTSRETLSPLQEAEMPEMISRDPLRGQYLGFADYSVDRCTTSHGSTTHGYFRQCQIIANTTRRSGVMY</sequence>
<feature type="region of interest" description="Disordered" evidence="1">
    <location>
        <begin position="77"/>
        <end position="121"/>
    </location>
</feature>
<feature type="region of interest" description="Disordered" evidence="1">
    <location>
        <begin position="133"/>
        <end position="237"/>
    </location>
</feature>
<organism evidence="3 4">
    <name type="scientific">Eimeria mitis</name>
    <dbReference type="NCBI Taxonomy" id="44415"/>
    <lineage>
        <taxon>Eukaryota</taxon>
        <taxon>Sar</taxon>
        <taxon>Alveolata</taxon>
        <taxon>Apicomplexa</taxon>
        <taxon>Conoidasida</taxon>
        <taxon>Coccidia</taxon>
        <taxon>Eucoccidiorida</taxon>
        <taxon>Eimeriorina</taxon>
        <taxon>Eimeriidae</taxon>
        <taxon>Eimeria</taxon>
    </lineage>
</organism>
<reference evidence="3" key="1">
    <citation type="submission" date="2013-10" db="EMBL/GenBank/DDBJ databases">
        <title>Genomic analysis of the causative agents of coccidiosis in chickens.</title>
        <authorList>
            <person name="Reid A.J."/>
            <person name="Blake D."/>
            <person name="Billington K."/>
            <person name="Browne H."/>
            <person name="Dunn M."/>
            <person name="Hung S."/>
            <person name="Kawahara F."/>
            <person name="Miranda-Saavedra D."/>
            <person name="Mourier T."/>
            <person name="Nagra H."/>
            <person name="Otto T.D."/>
            <person name="Rawlings N."/>
            <person name="Sanchez A."/>
            <person name="Sanders M."/>
            <person name="Subramaniam C."/>
            <person name="Tay Y."/>
            <person name="Dear P."/>
            <person name="Doerig C."/>
            <person name="Gruber A."/>
            <person name="Parkinson J."/>
            <person name="Shirley M."/>
            <person name="Wan K.L."/>
            <person name="Berriman M."/>
            <person name="Tomley F."/>
            <person name="Pain A."/>
        </authorList>
    </citation>
    <scope>NUCLEOTIDE SEQUENCE [LARGE SCALE GENOMIC DNA]</scope>
    <source>
        <strain evidence="3">Houghton</strain>
    </source>
</reference>
<keyword evidence="2" id="KW-0812">Transmembrane</keyword>
<evidence type="ECO:0000313" key="3">
    <source>
        <dbReference type="EMBL" id="CDJ36785.1"/>
    </source>
</evidence>
<feature type="transmembrane region" description="Helical" evidence="2">
    <location>
        <begin position="44"/>
        <end position="65"/>
    </location>
</feature>